<evidence type="ECO:0000313" key="2">
    <source>
        <dbReference type="EMBL" id="UOQ64793.1"/>
    </source>
</evidence>
<gene>
    <name evidence="2" type="ORF">MUN86_14600</name>
</gene>
<keyword evidence="1" id="KW-0732">Signal</keyword>
<feature type="signal peptide" evidence="1">
    <location>
        <begin position="1"/>
        <end position="18"/>
    </location>
</feature>
<name>A0ABY4G1Q1_9BACT</name>
<protein>
    <submittedName>
        <fullName evidence="2">Uncharacterized protein</fullName>
    </submittedName>
</protein>
<organism evidence="2 3">
    <name type="scientific">Hymenobacter volaticus</name>
    <dbReference type="NCBI Taxonomy" id="2932254"/>
    <lineage>
        <taxon>Bacteria</taxon>
        <taxon>Pseudomonadati</taxon>
        <taxon>Bacteroidota</taxon>
        <taxon>Cytophagia</taxon>
        <taxon>Cytophagales</taxon>
        <taxon>Hymenobacteraceae</taxon>
        <taxon>Hymenobacter</taxon>
    </lineage>
</organism>
<dbReference type="Proteomes" id="UP000830401">
    <property type="component" value="Chromosome"/>
</dbReference>
<dbReference type="RefSeq" id="WP_245118778.1">
    <property type="nucleotide sequence ID" value="NZ_CP095061.1"/>
</dbReference>
<reference evidence="2" key="1">
    <citation type="submission" date="2022-04" db="EMBL/GenBank/DDBJ databases">
        <title>Hymenobacter sp. isolated from the air.</title>
        <authorList>
            <person name="Won M."/>
            <person name="Lee C.-M."/>
            <person name="Woen H.-Y."/>
            <person name="Kwon S.-W."/>
        </authorList>
    </citation>
    <scope>NUCLEOTIDE SEQUENCE</scope>
    <source>
        <strain evidence="2">5420S-77</strain>
    </source>
</reference>
<accession>A0ABY4G1Q1</accession>
<keyword evidence="3" id="KW-1185">Reference proteome</keyword>
<feature type="chain" id="PRO_5045817907" evidence="1">
    <location>
        <begin position="19"/>
        <end position="49"/>
    </location>
</feature>
<sequence length="49" mass="5454">MRHKLLLLLLLSPLASQANVTLPALMTDNMVLQQKTEVALWGGPSRARR</sequence>
<proteinExistence type="predicted"/>
<dbReference type="EMBL" id="CP095061">
    <property type="protein sequence ID" value="UOQ64793.1"/>
    <property type="molecule type" value="Genomic_DNA"/>
</dbReference>
<evidence type="ECO:0000313" key="3">
    <source>
        <dbReference type="Proteomes" id="UP000830401"/>
    </source>
</evidence>
<evidence type="ECO:0000256" key="1">
    <source>
        <dbReference type="SAM" id="SignalP"/>
    </source>
</evidence>